<keyword evidence="10" id="KW-1185">Reference proteome</keyword>
<dbReference type="EMBL" id="JAQQWN010000008">
    <property type="protein sequence ID" value="KAK8070784.1"/>
    <property type="molecule type" value="Genomic_DNA"/>
</dbReference>
<evidence type="ECO:0000256" key="2">
    <source>
        <dbReference type="ARBA" id="ARBA00007141"/>
    </source>
</evidence>
<evidence type="ECO:0000313" key="10">
    <source>
        <dbReference type="Proteomes" id="UP001433268"/>
    </source>
</evidence>
<feature type="transmembrane region" description="Helical" evidence="8">
    <location>
        <begin position="6"/>
        <end position="23"/>
    </location>
</feature>
<sequence>MMTRPLTYVAILVAALSSIIYFLDRNLESFYIFQLDHLHDLAKRGIAAHGNDTRAIVDYITAELHEMHPENVNLKQEWFFNNHGGAMGSMFIIHARITEYLIIYGSAIGTEGHTGRHTADDYFHMLTGEEWAYRPGEYVPEVYRAGSVHHLPRGEAKGYRIPDGGGFALEYARGWIPPMMFFGLSDAAFSTLDLPTVWTTAAVTAREMVGNLLVGKF</sequence>
<comment type="similarity">
    <text evidence="2 8">Belongs to the ERG2 family.</text>
</comment>
<dbReference type="RefSeq" id="XP_066664592.1">
    <property type="nucleotide sequence ID" value="XM_066815302.1"/>
</dbReference>
<dbReference type="InterPro" id="IPR006716">
    <property type="entry name" value="ERG2_sigma1_rcpt-like"/>
</dbReference>
<evidence type="ECO:0000256" key="8">
    <source>
        <dbReference type="RuleBase" id="RU368083"/>
    </source>
</evidence>
<comment type="subcellular location">
    <subcellularLocation>
        <location evidence="1">Endoplasmic reticulum membrane</location>
    </subcellularLocation>
</comment>
<dbReference type="Proteomes" id="UP001433268">
    <property type="component" value="Unassembled WGS sequence"/>
</dbReference>
<evidence type="ECO:0000256" key="5">
    <source>
        <dbReference type="ARBA" id="ARBA00022989"/>
    </source>
</evidence>
<organism evidence="9 10">
    <name type="scientific">Apiospora hydei</name>
    <dbReference type="NCBI Taxonomy" id="1337664"/>
    <lineage>
        <taxon>Eukaryota</taxon>
        <taxon>Fungi</taxon>
        <taxon>Dikarya</taxon>
        <taxon>Ascomycota</taxon>
        <taxon>Pezizomycotina</taxon>
        <taxon>Sordariomycetes</taxon>
        <taxon>Xylariomycetidae</taxon>
        <taxon>Amphisphaeriales</taxon>
        <taxon>Apiosporaceae</taxon>
        <taxon>Apiospora</taxon>
    </lineage>
</organism>
<dbReference type="PANTHER" id="PTHR10868">
    <property type="entry name" value="SIGMA 1-TYPE OPIOID RECEPTOR-RELATED"/>
    <property type="match status" value="1"/>
</dbReference>
<dbReference type="GeneID" id="92048362"/>
<keyword evidence="4" id="KW-0256">Endoplasmic reticulum</keyword>
<dbReference type="EC" id="5.-.-.-" evidence="8"/>
<evidence type="ECO:0000256" key="4">
    <source>
        <dbReference type="ARBA" id="ARBA00022824"/>
    </source>
</evidence>
<proteinExistence type="inferred from homology"/>
<name>A0ABR1VHS6_9PEZI</name>
<keyword evidence="3 8" id="KW-0812">Transmembrane</keyword>
<dbReference type="PANTHER" id="PTHR10868:SF1">
    <property type="entry name" value="SIGMA NON-OPIOID INTRACELLULAR RECEPTOR 1"/>
    <property type="match status" value="1"/>
</dbReference>
<comment type="caution">
    <text evidence="9">The sequence shown here is derived from an EMBL/GenBank/DDBJ whole genome shotgun (WGS) entry which is preliminary data.</text>
</comment>
<keyword evidence="6 8" id="KW-0472">Membrane</keyword>
<reference evidence="9 10" key="1">
    <citation type="submission" date="2023-01" db="EMBL/GenBank/DDBJ databases">
        <title>Analysis of 21 Apiospora genomes using comparative genomics revels a genus with tremendous synthesis potential of carbohydrate active enzymes and secondary metabolites.</title>
        <authorList>
            <person name="Sorensen T."/>
        </authorList>
    </citation>
    <scope>NUCLEOTIDE SEQUENCE [LARGE SCALE GENOMIC DNA]</scope>
    <source>
        <strain evidence="9 10">CBS 114990</strain>
    </source>
</reference>
<evidence type="ECO:0000256" key="1">
    <source>
        <dbReference type="ARBA" id="ARBA00004586"/>
    </source>
</evidence>
<protein>
    <recommendedName>
        <fullName evidence="8">C-8 sterol isomerase</fullName>
        <ecNumber evidence="8">5.-.-.-</ecNumber>
    </recommendedName>
    <alternativeName>
        <fullName evidence="8">Delta-8--delta-7 sterol isomerase</fullName>
    </alternativeName>
</protein>
<evidence type="ECO:0000256" key="3">
    <source>
        <dbReference type="ARBA" id="ARBA00022692"/>
    </source>
</evidence>
<evidence type="ECO:0000256" key="6">
    <source>
        <dbReference type="ARBA" id="ARBA00023136"/>
    </source>
</evidence>
<accession>A0ABR1VHS6</accession>
<gene>
    <name evidence="9" type="ORF">PG997_010987</name>
</gene>
<dbReference type="Pfam" id="PF04622">
    <property type="entry name" value="ERG2_Sigma1R"/>
    <property type="match status" value="1"/>
</dbReference>
<keyword evidence="5 8" id="KW-1133">Transmembrane helix</keyword>
<evidence type="ECO:0000313" key="9">
    <source>
        <dbReference type="EMBL" id="KAK8070784.1"/>
    </source>
</evidence>
<evidence type="ECO:0000256" key="7">
    <source>
        <dbReference type="ARBA" id="ARBA00029435"/>
    </source>
</evidence>
<comment type="function">
    <text evidence="8">Catalyzes the reaction which results in unsaturation at C-7 in the B ring of sterols.</text>
</comment>
<comment type="pathway">
    <text evidence="7 8">Steroid metabolism; ergosterol biosynthesis.</text>
</comment>